<gene>
    <name evidence="2" type="ORF">PILCRDRAFT_14380</name>
</gene>
<dbReference type="SUPFAM" id="SSF56112">
    <property type="entry name" value="Protein kinase-like (PK-like)"/>
    <property type="match status" value="1"/>
</dbReference>
<evidence type="ECO:0000259" key="1">
    <source>
        <dbReference type="Pfam" id="PF01636"/>
    </source>
</evidence>
<protein>
    <recommendedName>
        <fullName evidence="1">Aminoglycoside phosphotransferase domain-containing protein</fullName>
    </recommendedName>
</protein>
<keyword evidence="3" id="KW-1185">Reference proteome</keyword>
<dbReference type="PANTHER" id="PTHR21310">
    <property type="entry name" value="AMINOGLYCOSIDE PHOSPHOTRANSFERASE-RELATED-RELATED"/>
    <property type="match status" value="1"/>
</dbReference>
<evidence type="ECO:0000313" key="3">
    <source>
        <dbReference type="Proteomes" id="UP000054166"/>
    </source>
</evidence>
<dbReference type="EMBL" id="KN833060">
    <property type="protein sequence ID" value="KIM74475.1"/>
    <property type="molecule type" value="Genomic_DNA"/>
</dbReference>
<dbReference type="STRING" id="765440.A0A0C3EPH9"/>
<proteinExistence type="predicted"/>
<evidence type="ECO:0000313" key="2">
    <source>
        <dbReference type="EMBL" id="KIM74475.1"/>
    </source>
</evidence>
<accession>A0A0C3EPH9</accession>
<name>A0A0C3EPH9_PILCF</name>
<dbReference type="Pfam" id="PF01636">
    <property type="entry name" value="APH"/>
    <property type="match status" value="1"/>
</dbReference>
<feature type="domain" description="Aminoglycoside phosphotransferase" evidence="1">
    <location>
        <begin position="90"/>
        <end position="192"/>
    </location>
</feature>
<dbReference type="InterPro" id="IPR011009">
    <property type="entry name" value="Kinase-like_dom_sf"/>
</dbReference>
<dbReference type="Proteomes" id="UP000054166">
    <property type="component" value="Unassembled WGS sequence"/>
</dbReference>
<organism evidence="2 3">
    <name type="scientific">Piloderma croceum (strain F 1598)</name>
    <dbReference type="NCBI Taxonomy" id="765440"/>
    <lineage>
        <taxon>Eukaryota</taxon>
        <taxon>Fungi</taxon>
        <taxon>Dikarya</taxon>
        <taxon>Basidiomycota</taxon>
        <taxon>Agaricomycotina</taxon>
        <taxon>Agaricomycetes</taxon>
        <taxon>Agaricomycetidae</taxon>
        <taxon>Atheliales</taxon>
        <taxon>Atheliaceae</taxon>
        <taxon>Piloderma</taxon>
    </lineage>
</organism>
<sequence length="314" mass="34949">MSPIQLPGGKLADRWEGPPTQPWYDAVIQSLGNVLGKTMSLPFNGYGSLQPESPLSSNSVLGPFLDPIISLHRHHPLPDTGPWPLNDPVALHLTLAKREVQWLESSKGQQLFDAWRTEMHPTENHTETLPAFLELTRTLATNIVPHMYTLFLLPENAYRPALSHSDFHSNNILMSYNNPTHITGVVDWEFTSILQLWAAYAVPPEIQDSGNKYERNPLWCAEKKRLREVFAQEVVQTCPDAVHVLDKQNIRGLRMLVGVATSGVALYNSFKDVGLKLVKICECVKGGDAAVLEKLDRLVALFSLNLSDGSSLAL</sequence>
<dbReference type="OrthoDB" id="10003767at2759"/>
<dbReference type="InParanoid" id="A0A0C3EPH9"/>
<dbReference type="PANTHER" id="PTHR21310:SF15">
    <property type="entry name" value="AMINOGLYCOSIDE PHOSPHOTRANSFERASE DOMAIN-CONTAINING PROTEIN"/>
    <property type="match status" value="1"/>
</dbReference>
<dbReference type="HOGENOM" id="CLU_885991_0_0_1"/>
<reference evidence="2 3" key="1">
    <citation type="submission" date="2014-04" db="EMBL/GenBank/DDBJ databases">
        <authorList>
            <consortium name="DOE Joint Genome Institute"/>
            <person name="Kuo A."/>
            <person name="Tarkka M."/>
            <person name="Buscot F."/>
            <person name="Kohler A."/>
            <person name="Nagy L.G."/>
            <person name="Floudas D."/>
            <person name="Copeland A."/>
            <person name="Barry K.W."/>
            <person name="Cichocki N."/>
            <person name="Veneault-Fourrey C."/>
            <person name="LaButti K."/>
            <person name="Lindquist E.A."/>
            <person name="Lipzen A."/>
            <person name="Lundell T."/>
            <person name="Morin E."/>
            <person name="Murat C."/>
            <person name="Sun H."/>
            <person name="Tunlid A."/>
            <person name="Henrissat B."/>
            <person name="Grigoriev I.V."/>
            <person name="Hibbett D.S."/>
            <person name="Martin F."/>
            <person name="Nordberg H.P."/>
            <person name="Cantor M.N."/>
            <person name="Hua S.X."/>
        </authorList>
    </citation>
    <scope>NUCLEOTIDE SEQUENCE [LARGE SCALE GENOMIC DNA]</scope>
    <source>
        <strain evidence="2 3">F 1598</strain>
    </source>
</reference>
<dbReference type="InterPro" id="IPR002575">
    <property type="entry name" value="Aminoglycoside_PTrfase"/>
</dbReference>
<dbReference type="Gene3D" id="3.90.1200.10">
    <property type="match status" value="1"/>
</dbReference>
<dbReference type="AlphaFoldDB" id="A0A0C3EPH9"/>
<dbReference type="InterPro" id="IPR051678">
    <property type="entry name" value="AGP_Transferase"/>
</dbReference>
<reference evidence="3" key="2">
    <citation type="submission" date="2015-01" db="EMBL/GenBank/DDBJ databases">
        <title>Evolutionary Origins and Diversification of the Mycorrhizal Mutualists.</title>
        <authorList>
            <consortium name="DOE Joint Genome Institute"/>
            <consortium name="Mycorrhizal Genomics Consortium"/>
            <person name="Kohler A."/>
            <person name="Kuo A."/>
            <person name="Nagy L.G."/>
            <person name="Floudas D."/>
            <person name="Copeland A."/>
            <person name="Barry K.W."/>
            <person name="Cichocki N."/>
            <person name="Veneault-Fourrey C."/>
            <person name="LaButti K."/>
            <person name="Lindquist E.A."/>
            <person name="Lipzen A."/>
            <person name="Lundell T."/>
            <person name="Morin E."/>
            <person name="Murat C."/>
            <person name="Riley R."/>
            <person name="Ohm R."/>
            <person name="Sun H."/>
            <person name="Tunlid A."/>
            <person name="Henrissat B."/>
            <person name="Grigoriev I.V."/>
            <person name="Hibbett D.S."/>
            <person name="Martin F."/>
        </authorList>
    </citation>
    <scope>NUCLEOTIDE SEQUENCE [LARGE SCALE GENOMIC DNA]</scope>
    <source>
        <strain evidence="3">F 1598</strain>
    </source>
</reference>